<gene>
    <name evidence="1" type="ORF">Tco_0729023</name>
</gene>
<proteinExistence type="predicted"/>
<organism evidence="1 2">
    <name type="scientific">Tanacetum coccineum</name>
    <dbReference type="NCBI Taxonomy" id="301880"/>
    <lineage>
        <taxon>Eukaryota</taxon>
        <taxon>Viridiplantae</taxon>
        <taxon>Streptophyta</taxon>
        <taxon>Embryophyta</taxon>
        <taxon>Tracheophyta</taxon>
        <taxon>Spermatophyta</taxon>
        <taxon>Magnoliopsida</taxon>
        <taxon>eudicotyledons</taxon>
        <taxon>Gunneridae</taxon>
        <taxon>Pentapetalae</taxon>
        <taxon>asterids</taxon>
        <taxon>campanulids</taxon>
        <taxon>Asterales</taxon>
        <taxon>Asteraceae</taxon>
        <taxon>Asteroideae</taxon>
        <taxon>Anthemideae</taxon>
        <taxon>Anthemidinae</taxon>
        <taxon>Tanacetum</taxon>
    </lineage>
</organism>
<evidence type="ECO:0000313" key="2">
    <source>
        <dbReference type="Proteomes" id="UP001151760"/>
    </source>
</evidence>
<accession>A0ABQ4YNN2</accession>
<dbReference type="EMBL" id="BQNB010010576">
    <property type="protein sequence ID" value="GJS79142.1"/>
    <property type="molecule type" value="Genomic_DNA"/>
</dbReference>
<protein>
    <submittedName>
        <fullName evidence="1">Uncharacterized protein</fullName>
    </submittedName>
</protein>
<sequence length="155" mass="17333">MTNVVPAPPTDPPKILDGSRGWGIRIVTEIRIMEIFRSRVRVKIRVMEETMRTFGDKWKREEGGFVGELNGDSFSTLSNNSYASEAIDYVNNINIDVNVVVQKWNACASKVMENAVDEITNVSSTMNNAKNDIIMNRNTVVSCWYGRNVTGTPVG</sequence>
<evidence type="ECO:0000313" key="1">
    <source>
        <dbReference type="EMBL" id="GJS79142.1"/>
    </source>
</evidence>
<reference evidence="1" key="2">
    <citation type="submission" date="2022-01" db="EMBL/GenBank/DDBJ databases">
        <authorList>
            <person name="Yamashiro T."/>
            <person name="Shiraishi A."/>
            <person name="Satake H."/>
            <person name="Nakayama K."/>
        </authorList>
    </citation>
    <scope>NUCLEOTIDE SEQUENCE</scope>
</reference>
<dbReference type="Proteomes" id="UP001151760">
    <property type="component" value="Unassembled WGS sequence"/>
</dbReference>
<name>A0ABQ4YNN2_9ASTR</name>
<comment type="caution">
    <text evidence="1">The sequence shown here is derived from an EMBL/GenBank/DDBJ whole genome shotgun (WGS) entry which is preliminary data.</text>
</comment>
<reference evidence="1" key="1">
    <citation type="journal article" date="2022" name="Int. J. Mol. Sci.">
        <title>Draft Genome of Tanacetum Coccineum: Genomic Comparison of Closely Related Tanacetum-Family Plants.</title>
        <authorList>
            <person name="Yamashiro T."/>
            <person name="Shiraishi A."/>
            <person name="Nakayama K."/>
            <person name="Satake H."/>
        </authorList>
    </citation>
    <scope>NUCLEOTIDE SEQUENCE</scope>
</reference>
<keyword evidence="2" id="KW-1185">Reference proteome</keyword>